<dbReference type="Gene3D" id="3.60.10.10">
    <property type="entry name" value="Endonuclease/exonuclease/phosphatase"/>
    <property type="match status" value="1"/>
</dbReference>
<reference evidence="3 4" key="1">
    <citation type="submission" date="2018-08" db="EMBL/GenBank/DDBJ databases">
        <title>Genomic investigation of the strawberry pathogen Phytophthora fragariae indicates pathogenicity is determined by transcriptional variation in three key races.</title>
        <authorList>
            <person name="Adams T.M."/>
            <person name="Armitage A.D."/>
            <person name="Sobczyk M.K."/>
            <person name="Bates H.J."/>
            <person name="Dunwell J.M."/>
            <person name="Nellist C.F."/>
            <person name="Harrison R.J."/>
        </authorList>
    </citation>
    <scope>NUCLEOTIDE SEQUENCE [LARGE SCALE GENOMIC DNA]</scope>
    <source>
        <strain evidence="3 4">SCRP333</strain>
    </source>
</reference>
<gene>
    <name evidence="3" type="ORF">PR003_g22062</name>
</gene>
<dbReference type="GO" id="GO:0003824">
    <property type="term" value="F:catalytic activity"/>
    <property type="evidence" value="ECO:0007669"/>
    <property type="project" value="InterPro"/>
</dbReference>
<dbReference type="InterPro" id="IPR036691">
    <property type="entry name" value="Endo/exonu/phosph_ase_sf"/>
</dbReference>
<dbReference type="AlphaFoldDB" id="A0A6A4D7W6"/>
<dbReference type="InterPro" id="IPR005135">
    <property type="entry name" value="Endo/exonuclease/phosphatase"/>
</dbReference>
<sequence>MRRTPVKERPDVWLIQETHVGTQEEAHSLEKDWRRLWGKQHTTRCPALSYWSVDATKTGGVAILLNPNVAEQVKPWMSERWNKRTLAVKWRGVQLVNIYAPNDHSERENFYDSLKTWPWQDRETVLAGDFNCVQCPALDRFQSHKSGRPESVKLQELQRQLSLEDAWTLMGLAEEDEERVEPTEFYTYWGPEAASRLDRFLVPLTWTAQVQWIMVAEPRIPSDHQRVRLHLRKEEKPKDKQRRRRGVVYPIQSSRPEKVRDELIQDLMDVGIGQAETTRSWDLTTRLCADSIRRIRQRETKRRREYRHKANRQRRAHLLTRNDLFRVTEEEARQEYLIRMGQRLERTTDQLRWQFKRVSNWERDQTVTEIHPINGEAFPRELNIAGKFASEWKPILGATHNDLTGPALEHAFDKFVVIPETRQVPPNANRHLMEDITEEEVIQAIASLNRHKAAGPDGLNNDFFKDMQAVLVPAMVAIGNELLRGGDPPPESFLEGLIIPLRKKGDSSNAMEYRPISLLQTGYKVFMKVIATRAQRVMGIPIGESQQGFIHGRQIKKNGHDDARHPGNSHRGTRANGGNEQSHLAPGLSKSIRYSVSRVPVPRIEEVWILG</sequence>
<evidence type="ECO:0000313" key="4">
    <source>
        <dbReference type="Proteomes" id="UP000434957"/>
    </source>
</evidence>
<proteinExistence type="predicted"/>
<feature type="domain" description="Endonuclease/exonuclease/phosphatase" evidence="2">
    <location>
        <begin position="7"/>
        <end position="224"/>
    </location>
</feature>
<organism evidence="3 4">
    <name type="scientific">Phytophthora rubi</name>
    <dbReference type="NCBI Taxonomy" id="129364"/>
    <lineage>
        <taxon>Eukaryota</taxon>
        <taxon>Sar</taxon>
        <taxon>Stramenopiles</taxon>
        <taxon>Oomycota</taxon>
        <taxon>Peronosporomycetes</taxon>
        <taxon>Peronosporales</taxon>
        <taxon>Peronosporaceae</taxon>
        <taxon>Phytophthora</taxon>
    </lineage>
</organism>
<evidence type="ECO:0000313" key="3">
    <source>
        <dbReference type="EMBL" id="KAE9303210.1"/>
    </source>
</evidence>
<feature type="region of interest" description="Disordered" evidence="1">
    <location>
        <begin position="557"/>
        <end position="586"/>
    </location>
</feature>
<keyword evidence="4" id="KW-1185">Reference proteome</keyword>
<dbReference type="EMBL" id="QXFT01002141">
    <property type="protein sequence ID" value="KAE9303210.1"/>
    <property type="molecule type" value="Genomic_DNA"/>
</dbReference>
<evidence type="ECO:0000259" key="2">
    <source>
        <dbReference type="Pfam" id="PF03372"/>
    </source>
</evidence>
<protein>
    <recommendedName>
        <fullName evidence="2">Endonuclease/exonuclease/phosphatase domain-containing protein</fullName>
    </recommendedName>
</protein>
<dbReference type="PANTHER" id="PTHR19446">
    <property type="entry name" value="REVERSE TRANSCRIPTASES"/>
    <property type="match status" value="1"/>
</dbReference>
<accession>A0A6A4D7W6</accession>
<comment type="caution">
    <text evidence="3">The sequence shown here is derived from an EMBL/GenBank/DDBJ whole genome shotgun (WGS) entry which is preliminary data.</text>
</comment>
<dbReference type="Pfam" id="PF03372">
    <property type="entry name" value="Exo_endo_phos"/>
    <property type="match status" value="1"/>
</dbReference>
<dbReference type="SUPFAM" id="SSF56219">
    <property type="entry name" value="DNase I-like"/>
    <property type="match status" value="1"/>
</dbReference>
<name>A0A6A4D7W6_9STRA</name>
<evidence type="ECO:0000256" key="1">
    <source>
        <dbReference type="SAM" id="MobiDB-lite"/>
    </source>
</evidence>
<dbReference type="Proteomes" id="UP000434957">
    <property type="component" value="Unassembled WGS sequence"/>
</dbReference>